<evidence type="ECO:0008006" key="3">
    <source>
        <dbReference type="Google" id="ProtNLM"/>
    </source>
</evidence>
<keyword evidence="2" id="KW-1185">Reference proteome</keyword>
<gene>
    <name evidence="1" type="ORF">INF20_03860</name>
</gene>
<reference evidence="1 2" key="1">
    <citation type="submission" date="2020-10" db="EMBL/GenBank/DDBJ databases">
        <title>ChiBAC.</title>
        <authorList>
            <person name="Zenner C."/>
            <person name="Hitch T.C.A."/>
            <person name="Clavel T."/>
        </authorList>
    </citation>
    <scope>NUCLEOTIDE SEQUENCE [LARGE SCALE GENOMIC DNA]</scope>
    <source>
        <strain evidence="1 2">DSM 108706</strain>
    </source>
</reference>
<sequence length="435" mass="51132">MINIKEYISLSERKGLLYQAAFYENVPLSYFVKALGPALSKLKYQFNINESFIGRLKDRDILVELLQAKRDIREFRQRKFEEICDKEEINLLLSDDIFFANIKKTKNEYMNIREMKNPNAEKEIFILEKQLERFIDIVRTKRFESEDRLGWEIPSYLKNINKNRNLIEEIDDLVMQIQLKRFAKDFKNYSRTKRDDRLKAFSYARQNEMLYKAADSLNVLNVGNEGFSPIDVIRYPRTDETIMARLDRPSTVLFSTIVDEAKDRYHVKNKDKIEQGIKKKLTYKGIAEEIGISQSSFCEMRRDPAKAKYFRKAAPSHLSGVCVVTESTANEAYDMFHDCMTTNSLSDQDIIGQALILCLKRWEGTDNYEFDVFLMLALITWNIFHNELPKYARKNDLWKDTWEEAKLAVSSFAESKQFKDSGAVTLKDFIEGYRD</sequence>
<proteinExistence type="predicted"/>
<dbReference type="Proteomes" id="UP001516588">
    <property type="component" value="Unassembled WGS sequence"/>
</dbReference>
<dbReference type="EMBL" id="JADCKA010000004">
    <property type="protein sequence ID" value="MBE5035416.1"/>
    <property type="molecule type" value="Genomic_DNA"/>
</dbReference>
<protein>
    <recommendedName>
        <fullName evidence="3">HTH cro/C1-type domain-containing protein</fullName>
    </recommendedName>
</protein>
<organism evidence="1 2">
    <name type="scientific">Gallibacter intestinalis</name>
    <dbReference type="NCBI Taxonomy" id="2779356"/>
    <lineage>
        <taxon>Bacteria</taxon>
        <taxon>Bacillati</taxon>
        <taxon>Bacillota</taxon>
        <taxon>Clostridia</taxon>
        <taxon>Eubacteriales</taxon>
        <taxon>Eubacteriaceae</taxon>
        <taxon>Gallibacter</taxon>
    </lineage>
</organism>
<evidence type="ECO:0000313" key="1">
    <source>
        <dbReference type="EMBL" id="MBE5035416.1"/>
    </source>
</evidence>
<accession>A0ABR9QX27</accession>
<name>A0ABR9QX27_9FIRM</name>
<dbReference type="RefSeq" id="WP_226385062.1">
    <property type="nucleotide sequence ID" value="NZ_JADCKA010000004.1"/>
</dbReference>
<comment type="caution">
    <text evidence="1">The sequence shown here is derived from an EMBL/GenBank/DDBJ whole genome shotgun (WGS) entry which is preliminary data.</text>
</comment>
<evidence type="ECO:0000313" key="2">
    <source>
        <dbReference type="Proteomes" id="UP001516588"/>
    </source>
</evidence>